<dbReference type="NCBIfam" id="NF011141">
    <property type="entry name" value="PRK14555.1-1"/>
    <property type="match status" value="1"/>
</dbReference>
<comment type="caution">
    <text evidence="1">The sequence shown here is derived from an EMBL/GenBank/DDBJ whole genome shotgun (WGS) entry which is preliminary data.</text>
</comment>
<name>A0ABD5NSW2_9EURY</name>
<evidence type="ECO:0000313" key="1">
    <source>
        <dbReference type="EMBL" id="MFC3960015.1"/>
    </source>
</evidence>
<dbReference type="Proteomes" id="UP001595846">
    <property type="component" value="Unassembled WGS sequence"/>
</dbReference>
<dbReference type="SUPFAM" id="SSF55282">
    <property type="entry name" value="RL5-like"/>
    <property type="match status" value="1"/>
</dbReference>
<dbReference type="Pfam" id="PF01877">
    <property type="entry name" value="RNA_binding"/>
    <property type="match status" value="1"/>
</dbReference>
<dbReference type="PANTHER" id="PTHR38816">
    <property type="entry name" value="EXOSOME SUBUNIT, DUF54 FAMILY-RELATED"/>
    <property type="match status" value="1"/>
</dbReference>
<proteinExistence type="predicted"/>
<gene>
    <name evidence="1" type="ORF">ACFOUR_16775</name>
</gene>
<sequence>MSKIPLHYVDLRAFCYATEDDKRVEQALEHFLPEDVDLERTETTGHYGDRILVYSVRVERADELRHVLDRLAAGPDVDRVIDELDDRVTENTELFLSLDKQSAFGGTTRLGDGITFRGKLEAYPATREAAVENARTLLTELVSDSTA</sequence>
<accession>A0ABD5NSW2</accession>
<dbReference type="GeneID" id="73904215"/>
<dbReference type="InterPro" id="IPR002739">
    <property type="entry name" value="PAB1135-like"/>
</dbReference>
<reference evidence="1 2" key="1">
    <citation type="journal article" date="2019" name="Int. J. Syst. Evol. Microbiol.">
        <title>The Global Catalogue of Microorganisms (GCM) 10K type strain sequencing project: providing services to taxonomists for standard genome sequencing and annotation.</title>
        <authorList>
            <consortium name="The Broad Institute Genomics Platform"/>
            <consortium name="The Broad Institute Genome Sequencing Center for Infectious Disease"/>
            <person name="Wu L."/>
            <person name="Ma J."/>
        </authorList>
    </citation>
    <scope>NUCLEOTIDE SEQUENCE [LARGE SCALE GENOMIC DNA]</scope>
    <source>
        <strain evidence="1 2">IBRC-M 10256</strain>
    </source>
</reference>
<dbReference type="PANTHER" id="PTHR38816:SF1">
    <property type="entry name" value="EXOSOME SUBUNIT"/>
    <property type="match status" value="1"/>
</dbReference>
<keyword evidence="2" id="KW-1185">Reference proteome</keyword>
<dbReference type="InterPro" id="IPR022803">
    <property type="entry name" value="Ribosomal_uL5_dom_sf"/>
</dbReference>
<protein>
    <submittedName>
        <fullName evidence="1">RNA-binding protein</fullName>
    </submittedName>
</protein>
<dbReference type="Gene3D" id="3.30.1440.10">
    <property type="match status" value="1"/>
</dbReference>
<dbReference type="EMBL" id="JBHSAQ010000014">
    <property type="protein sequence ID" value="MFC3960015.1"/>
    <property type="molecule type" value="Genomic_DNA"/>
</dbReference>
<organism evidence="1 2">
    <name type="scientific">Halovivax cerinus</name>
    <dbReference type="NCBI Taxonomy" id="1487865"/>
    <lineage>
        <taxon>Archaea</taxon>
        <taxon>Methanobacteriati</taxon>
        <taxon>Methanobacteriota</taxon>
        <taxon>Stenosarchaea group</taxon>
        <taxon>Halobacteria</taxon>
        <taxon>Halobacteriales</taxon>
        <taxon>Natrialbaceae</taxon>
        <taxon>Halovivax</taxon>
    </lineage>
</organism>
<dbReference type="AlphaFoldDB" id="A0ABD5NSW2"/>
<evidence type="ECO:0000313" key="2">
    <source>
        <dbReference type="Proteomes" id="UP001595846"/>
    </source>
</evidence>
<dbReference type="RefSeq" id="WP_256531473.1">
    <property type="nucleotide sequence ID" value="NZ_CP101824.1"/>
</dbReference>